<dbReference type="PANTHER" id="PTHR33603:SF1">
    <property type="entry name" value="RIBOSOMAL RNA LARGE SUBUNIT METHYLTRANSFERASE H"/>
    <property type="match status" value="1"/>
</dbReference>
<comment type="subunit">
    <text evidence="6">Homodimer.</text>
</comment>
<dbReference type="NCBIfam" id="TIGR00246">
    <property type="entry name" value="tRNA_RlmH_YbeA"/>
    <property type="match status" value="1"/>
</dbReference>
<keyword evidence="4 6" id="KW-0949">S-adenosyl-L-methionine</keyword>
<dbReference type="NCBIfam" id="NF000985">
    <property type="entry name" value="PRK00103.1-3"/>
    <property type="match status" value="1"/>
</dbReference>
<keyword evidence="3 6" id="KW-0808">Transferase</keyword>
<proteinExistence type="inferred from homology"/>
<keyword evidence="1 6" id="KW-0698">rRNA processing</keyword>
<dbReference type="InterPro" id="IPR003742">
    <property type="entry name" value="RlmH-like"/>
</dbReference>
<dbReference type="RefSeq" id="WP_094233277.1">
    <property type="nucleotide sequence ID" value="NZ_CP016199.1"/>
</dbReference>
<protein>
    <recommendedName>
        <fullName evidence="6">Ribosomal RNA large subunit methyltransferase H</fullName>
        <ecNumber evidence="6">2.1.1.177</ecNumber>
    </recommendedName>
    <alternativeName>
        <fullName evidence="6">23S rRNA (pseudouridine1915-N3)-methyltransferase</fullName>
    </alternativeName>
    <alternativeName>
        <fullName evidence="6">23S rRNA m3Psi1915 methyltransferase</fullName>
    </alternativeName>
    <alternativeName>
        <fullName evidence="6">rRNA (pseudouridine-N3-)-methyltransferase RlmH</fullName>
    </alternativeName>
</protein>
<evidence type="ECO:0000313" key="8">
    <source>
        <dbReference type="Proteomes" id="UP000214689"/>
    </source>
</evidence>
<dbReference type="EC" id="2.1.1.177" evidence="6"/>
<dbReference type="GO" id="GO:0070038">
    <property type="term" value="F:rRNA (pseudouridine-N3-)-methyltransferase activity"/>
    <property type="evidence" value="ECO:0007669"/>
    <property type="project" value="UniProtKB-UniRule"/>
</dbReference>
<evidence type="ECO:0000313" key="7">
    <source>
        <dbReference type="EMBL" id="ASS37062.1"/>
    </source>
</evidence>
<dbReference type="HAMAP" id="MF_00658">
    <property type="entry name" value="23SrRNA_methyltr_H"/>
    <property type="match status" value="1"/>
</dbReference>
<evidence type="ECO:0000256" key="5">
    <source>
        <dbReference type="ARBA" id="ARBA00038303"/>
    </source>
</evidence>
<dbReference type="Proteomes" id="UP000214689">
    <property type="component" value="Chromosome"/>
</dbReference>
<comment type="similarity">
    <text evidence="5 6">Belongs to the RNA methyltransferase RlmH family.</text>
</comment>
<dbReference type="Gene3D" id="3.40.1280.10">
    <property type="match status" value="1"/>
</dbReference>
<dbReference type="GO" id="GO:0005737">
    <property type="term" value="C:cytoplasm"/>
    <property type="evidence" value="ECO:0007669"/>
    <property type="project" value="UniProtKB-SubCell"/>
</dbReference>
<dbReference type="PANTHER" id="PTHR33603">
    <property type="entry name" value="METHYLTRANSFERASE"/>
    <property type="match status" value="1"/>
</dbReference>
<gene>
    <name evidence="6" type="primary">rlmH</name>
    <name evidence="7" type="ORF">AXF17_00250</name>
</gene>
<evidence type="ECO:0000256" key="4">
    <source>
        <dbReference type="ARBA" id="ARBA00022691"/>
    </source>
</evidence>
<feature type="binding site" evidence="6">
    <location>
        <position position="108"/>
    </location>
    <ligand>
        <name>S-adenosyl-L-methionine</name>
        <dbReference type="ChEBI" id="CHEBI:59789"/>
    </ligand>
</feature>
<organism evidence="7 8">
    <name type="scientific">Mogibacterium pumilum</name>
    <dbReference type="NCBI Taxonomy" id="86332"/>
    <lineage>
        <taxon>Bacteria</taxon>
        <taxon>Bacillati</taxon>
        <taxon>Bacillota</taxon>
        <taxon>Clostridia</taxon>
        <taxon>Peptostreptococcales</taxon>
        <taxon>Anaerovoracaceae</taxon>
        <taxon>Mogibacterium</taxon>
    </lineage>
</organism>
<accession>A0A223AQ36</accession>
<dbReference type="OrthoDB" id="9806643at2"/>
<evidence type="ECO:0000256" key="2">
    <source>
        <dbReference type="ARBA" id="ARBA00022603"/>
    </source>
</evidence>
<sequence length="159" mass="17841">MKVRIICIGKLKEKYWAEAVAEYSKRISGYANIEILELKESKLPANPSPADEAAVLVREGETILGKIKDNSYVIAMEVEGKQLDSVELSKMIQSTFDTKSSTINFIIGGSLGLSDEVKKRADYGLSFSKLTFPHQMARVMLLEQIYRAFKISNGETYHK</sequence>
<name>A0A223AQ36_9FIRM</name>
<dbReference type="InterPro" id="IPR029028">
    <property type="entry name" value="Alpha/beta_knot_MTases"/>
</dbReference>
<comment type="catalytic activity">
    <reaction evidence="6">
        <text>pseudouridine(1915) in 23S rRNA + S-adenosyl-L-methionine = N(3)-methylpseudouridine(1915) in 23S rRNA + S-adenosyl-L-homocysteine + H(+)</text>
        <dbReference type="Rhea" id="RHEA:42752"/>
        <dbReference type="Rhea" id="RHEA-COMP:10221"/>
        <dbReference type="Rhea" id="RHEA-COMP:10222"/>
        <dbReference type="ChEBI" id="CHEBI:15378"/>
        <dbReference type="ChEBI" id="CHEBI:57856"/>
        <dbReference type="ChEBI" id="CHEBI:59789"/>
        <dbReference type="ChEBI" id="CHEBI:65314"/>
        <dbReference type="ChEBI" id="CHEBI:74486"/>
        <dbReference type="EC" id="2.1.1.177"/>
    </reaction>
</comment>
<dbReference type="PIRSF" id="PIRSF004505">
    <property type="entry name" value="MT_bac"/>
    <property type="match status" value="1"/>
</dbReference>
<comment type="function">
    <text evidence="6">Specifically methylates the pseudouridine at position 1915 (m3Psi1915) in 23S rRNA.</text>
</comment>
<feature type="binding site" evidence="6">
    <location>
        <begin position="127"/>
        <end position="132"/>
    </location>
    <ligand>
        <name>S-adenosyl-L-methionine</name>
        <dbReference type="ChEBI" id="CHEBI:59789"/>
    </ligand>
</feature>
<dbReference type="Pfam" id="PF02590">
    <property type="entry name" value="SPOUT_MTase"/>
    <property type="match status" value="1"/>
</dbReference>
<evidence type="ECO:0000256" key="6">
    <source>
        <dbReference type="HAMAP-Rule" id="MF_00658"/>
    </source>
</evidence>
<dbReference type="EMBL" id="CP016199">
    <property type="protein sequence ID" value="ASS37062.1"/>
    <property type="molecule type" value="Genomic_DNA"/>
</dbReference>
<keyword evidence="6" id="KW-0963">Cytoplasm</keyword>
<comment type="caution">
    <text evidence="6">Lacks conserved residue(s) required for the propagation of feature annotation.</text>
</comment>
<dbReference type="SUPFAM" id="SSF75217">
    <property type="entry name" value="alpha/beta knot"/>
    <property type="match status" value="1"/>
</dbReference>
<reference evidence="8" key="1">
    <citation type="submission" date="2016-05" db="EMBL/GenBank/DDBJ databases">
        <authorList>
            <person name="Holder M.E."/>
            <person name="Ajami N.J."/>
            <person name="Petrosino J.F."/>
        </authorList>
    </citation>
    <scope>NUCLEOTIDE SEQUENCE [LARGE SCALE GENOMIC DNA]</scope>
    <source>
        <strain evidence="8">ATCC 700696</strain>
    </source>
</reference>
<evidence type="ECO:0000256" key="3">
    <source>
        <dbReference type="ARBA" id="ARBA00022679"/>
    </source>
</evidence>
<comment type="subcellular location">
    <subcellularLocation>
        <location evidence="6">Cytoplasm</location>
    </subcellularLocation>
</comment>
<dbReference type="InterPro" id="IPR029026">
    <property type="entry name" value="tRNA_m1G_MTases_N"/>
</dbReference>
<dbReference type="CDD" id="cd18081">
    <property type="entry name" value="RlmH-like"/>
    <property type="match status" value="1"/>
</dbReference>
<keyword evidence="8" id="KW-1185">Reference proteome</keyword>
<dbReference type="AlphaFoldDB" id="A0A223AQ36"/>
<evidence type="ECO:0000256" key="1">
    <source>
        <dbReference type="ARBA" id="ARBA00022552"/>
    </source>
</evidence>
<keyword evidence="2 6" id="KW-0489">Methyltransferase</keyword>